<keyword evidence="3" id="KW-0442">Lipid degradation</keyword>
<dbReference type="InterPro" id="IPR000073">
    <property type="entry name" value="AB_hydrolase_1"/>
</dbReference>
<keyword evidence="4" id="KW-0443">Lipid metabolism</keyword>
<dbReference type="GeneID" id="70296604"/>
<evidence type="ECO:0000256" key="2">
    <source>
        <dbReference type="ARBA" id="ARBA00022801"/>
    </source>
</evidence>
<evidence type="ECO:0000259" key="5">
    <source>
        <dbReference type="Pfam" id="PF12697"/>
    </source>
</evidence>
<dbReference type="GO" id="GO:0016042">
    <property type="term" value="P:lipid catabolic process"/>
    <property type="evidence" value="ECO:0007669"/>
    <property type="project" value="UniProtKB-KW"/>
</dbReference>
<sequence length="393" mass="42445">MGLGAAVKPKERRTIRIFAVLSVLSAAAGAVLLPTSNGPYGVSMFVESLTDESRIDPVAPGNKRHQRQVLISIFLPIDTKKVTSEKRTIPYMTPAVAQVYDTLAESIGLPNDTFASFEVESIQKTRGQASNTKLPLVLFSPGSGQSRLLYGVMARSLASEGYAVVTVDHPYDAPVVEFPDGRIVTSVNVTADDEAMSKVRAADMSFVIDQLQTLANVSLELRKHKASIEFREIVMYGHSLGGATAAAAMLSDPRIKGGVDLDGRFFNPVLNKGLRRPFALLGRPGHRSDDATWPQFFSKLRGPRFEMEVAKTLHGSFTDFPVLIDSLNLPEPAKSMAAELVGNISGKSMDVVVKGVMVPFCDFVFGGKDVPAVLKKGQKKIPDLTVLASDARP</sequence>
<evidence type="ECO:0000256" key="3">
    <source>
        <dbReference type="ARBA" id="ARBA00022963"/>
    </source>
</evidence>
<dbReference type="OrthoDB" id="2363873at2759"/>
<gene>
    <name evidence="6" type="ORF">F5Z01DRAFT_681543</name>
</gene>
<dbReference type="AlphaFoldDB" id="A0A9P7ZN48"/>
<accession>A0A9P7ZN48</accession>
<dbReference type="GO" id="GO:0003847">
    <property type="term" value="F:1-alkyl-2-acetylglycerophosphocholine esterase activity"/>
    <property type="evidence" value="ECO:0007669"/>
    <property type="project" value="UniProtKB-EC"/>
</dbReference>
<evidence type="ECO:0000313" key="7">
    <source>
        <dbReference type="Proteomes" id="UP000887229"/>
    </source>
</evidence>
<evidence type="ECO:0000256" key="4">
    <source>
        <dbReference type="ARBA" id="ARBA00023098"/>
    </source>
</evidence>
<name>A0A9P7ZN48_9HYPO</name>
<feature type="domain" description="AB hydrolase-1" evidence="5">
    <location>
        <begin position="137"/>
        <end position="307"/>
    </location>
</feature>
<keyword evidence="7" id="KW-1185">Reference proteome</keyword>
<dbReference type="SUPFAM" id="SSF53474">
    <property type="entry name" value="alpha/beta-Hydrolases"/>
    <property type="match status" value="1"/>
</dbReference>
<dbReference type="InterPro" id="IPR029058">
    <property type="entry name" value="AB_hydrolase_fold"/>
</dbReference>
<dbReference type="RefSeq" id="XP_046118462.1">
    <property type="nucleotide sequence ID" value="XM_046265701.1"/>
</dbReference>
<dbReference type="EC" id="3.1.1.47" evidence="1"/>
<keyword evidence="2" id="KW-0378">Hydrolase</keyword>
<dbReference type="PANTHER" id="PTHR10272">
    <property type="entry name" value="PLATELET-ACTIVATING FACTOR ACETYLHYDROLASE"/>
    <property type="match status" value="1"/>
</dbReference>
<protein>
    <recommendedName>
        <fullName evidence="1">1-alkyl-2-acetylglycerophosphocholine esterase</fullName>
        <ecNumber evidence="1">3.1.1.47</ecNumber>
    </recommendedName>
</protein>
<proteinExistence type="predicted"/>
<reference evidence="6" key="1">
    <citation type="journal article" date="2021" name="IMA Fungus">
        <title>Genomic characterization of three marine fungi, including Emericellopsis atlantica sp. nov. with signatures of a generalist lifestyle and marine biomass degradation.</title>
        <authorList>
            <person name="Hagestad O.C."/>
            <person name="Hou L."/>
            <person name="Andersen J.H."/>
            <person name="Hansen E.H."/>
            <person name="Altermark B."/>
            <person name="Li C."/>
            <person name="Kuhnert E."/>
            <person name="Cox R.J."/>
            <person name="Crous P.W."/>
            <person name="Spatafora J.W."/>
            <person name="Lail K."/>
            <person name="Amirebrahimi M."/>
            <person name="Lipzen A."/>
            <person name="Pangilinan J."/>
            <person name="Andreopoulos W."/>
            <person name="Hayes R.D."/>
            <person name="Ng V."/>
            <person name="Grigoriev I.V."/>
            <person name="Jackson S.A."/>
            <person name="Sutton T.D.S."/>
            <person name="Dobson A.D.W."/>
            <person name="Rama T."/>
        </authorList>
    </citation>
    <scope>NUCLEOTIDE SEQUENCE</scope>
    <source>
        <strain evidence="6">TS7</strain>
    </source>
</reference>
<dbReference type="Pfam" id="PF12697">
    <property type="entry name" value="Abhydrolase_6"/>
    <property type="match status" value="1"/>
</dbReference>
<organism evidence="6 7">
    <name type="scientific">Emericellopsis atlantica</name>
    <dbReference type="NCBI Taxonomy" id="2614577"/>
    <lineage>
        <taxon>Eukaryota</taxon>
        <taxon>Fungi</taxon>
        <taxon>Dikarya</taxon>
        <taxon>Ascomycota</taxon>
        <taxon>Pezizomycotina</taxon>
        <taxon>Sordariomycetes</taxon>
        <taxon>Hypocreomycetidae</taxon>
        <taxon>Hypocreales</taxon>
        <taxon>Bionectriaceae</taxon>
        <taxon>Emericellopsis</taxon>
    </lineage>
</organism>
<dbReference type="PANTHER" id="PTHR10272:SF14">
    <property type="entry name" value="PAF ACETYLHYDROLASE FAMILY PROTEIN"/>
    <property type="match status" value="1"/>
</dbReference>
<comment type="caution">
    <text evidence="6">The sequence shown here is derived from an EMBL/GenBank/DDBJ whole genome shotgun (WGS) entry which is preliminary data.</text>
</comment>
<dbReference type="Proteomes" id="UP000887229">
    <property type="component" value="Unassembled WGS sequence"/>
</dbReference>
<dbReference type="EMBL" id="MU251254">
    <property type="protein sequence ID" value="KAG9254538.1"/>
    <property type="molecule type" value="Genomic_DNA"/>
</dbReference>
<evidence type="ECO:0000256" key="1">
    <source>
        <dbReference type="ARBA" id="ARBA00013201"/>
    </source>
</evidence>
<dbReference type="Gene3D" id="3.40.50.1820">
    <property type="entry name" value="alpha/beta hydrolase"/>
    <property type="match status" value="1"/>
</dbReference>
<evidence type="ECO:0000313" key="6">
    <source>
        <dbReference type="EMBL" id="KAG9254538.1"/>
    </source>
</evidence>